<dbReference type="SUPFAM" id="SSF69118">
    <property type="entry name" value="AhpD-like"/>
    <property type="match status" value="1"/>
</dbReference>
<accession>A0ABT3PI58</accession>
<evidence type="ECO:0000313" key="2">
    <source>
        <dbReference type="EMBL" id="MCW9705602.1"/>
    </source>
</evidence>
<dbReference type="Proteomes" id="UP001207918">
    <property type="component" value="Unassembled WGS sequence"/>
</dbReference>
<dbReference type="NCBIfam" id="TIGR01926">
    <property type="entry name" value="peroxid_rel"/>
    <property type="match status" value="1"/>
</dbReference>
<comment type="caution">
    <text evidence="2">The sequence shown here is derived from an EMBL/GenBank/DDBJ whole genome shotgun (WGS) entry which is preliminary data.</text>
</comment>
<dbReference type="InterPro" id="IPR003779">
    <property type="entry name" value="CMD-like"/>
</dbReference>
<gene>
    <name evidence="2" type="ORF">J6I44_01985</name>
</gene>
<keyword evidence="2" id="KW-0575">Peroxidase</keyword>
<dbReference type="PANTHER" id="PTHR35446:SF2">
    <property type="entry name" value="CARBOXYMUCONOLACTONE DECARBOXYLASE-LIKE DOMAIN-CONTAINING PROTEIN"/>
    <property type="match status" value="1"/>
</dbReference>
<dbReference type="Gene3D" id="1.20.1290.10">
    <property type="entry name" value="AhpD-like"/>
    <property type="match status" value="1"/>
</dbReference>
<name>A0ABT3PI58_9BACT</name>
<evidence type="ECO:0000259" key="1">
    <source>
        <dbReference type="Pfam" id="PF02627"/>
    </source>
</evidence>
<keyword evidence="2" id="KW-0560">Oxidoreductase</keyword>
<keyword evidence="3" id="KW-1185">Reference proteome</keyword>
<dbReference type="GO" id="GO:0004601">
    <property type="term" value="F:peroxidase activity"/>
    <property type="evidence" value="ECO:0007669"/>
    <property type="project" value="UniProtKB-KW"/>
</dbReference>
<dbReference type="InterPro" id="IPR029032">
    <property type="entry name" value="AhpD-like"/>
</dbReference>
<sequence length="179" mass="19808">MAHINLDNQMPGIVGLLTQFKETAKPLTELAQVLLRGESTLSEGERELIASLVSSRNECEFCMRSHSATASHLLDGNKKLVEQVREDFRSAPVSDKLKTLLNIAAQVQKGGRHVSEEDIAAARQEGATDKEIHDTVLIAAAFCLYNRYVDGLETFTPEDESAYDEHGKELATEGYLKFN</sequence>
<dbReference type="InterPro" id="IPR010195">
    <property type="entry name" value="Uncharacterised_peroxidase-rel"/>
</dbReference>
<feature type="domain" description="Carboxymuconolactone decarboxylase-like" evidence="1">
    <location>
        <begin position="22"/>
        <end position="71"/>
    </location>
</feature>
<proteinExistence type="predicted"/>
<protein>
    <submittedName>
        <fullName evidence="2">Peroxidase-related enzyme</fullName>
    </submittedName>
</protein>
<dbReference type="PANTHER" id="PTHR35446">
    <property type="entry name" value="SI:CH211-175M2.5"/>
    <property type="match status" value="1"/>
</dbReference>
<dbReference type="Pfam" id="PF02627">
    <property type="entry name" value="CMD"/>
    <property type="match status" value="1"/>
</dbReference>
<dbReference type="RefSeq" id="WP_265764266.1">
    <property type="nucleotide sequence ID" value="NZ_JAGGJA010000001.1"/>
</dbReference>
<dbReference type="EMBL" id="JAGGJA010000001">
    <property type="protein sequence ID" value="MCW9705602.1"/>
    <property type="molecule type" value="Genomic_DNA"/>
</dbReference>
<reference evidence="2 3" key="1">
    <citation type="submission" date="2021-03" db="EMBL/GenBank/DDBJ databases">
        <title>Aliifodinibius sp. nov., a new bacterium isolated from saline soil.</title>
        <authorList>
            <person name="Galisteo C."/>
            <person name="De La Haba R."/>
            <person name="Sanchez-Porro C."/>
            <person name="Ventosa A."/>
        </authorList>
    </citation>
    <scope>NUCLEOTIDE SEQUENCE [LARGE SCALE GENOMIC DNA]</scope>
    <source>
        <strain evidence="2 3">1BSP15-2V2</strain>
    </source>
</reference>
<evidence type="ECO:0000313" key="3">
    <source>
        <dbReference type="Proteomes" id="UP001207918"/>
    </source>
</evidence>
<organism evidence="2 3">
    <name type="scientific">Fodinibius salsisoli</name>
    <dbReference type="NCBI Taxonomy" id="2820877"/>
    <lineage>
        <taxon>Bacteria</taxon>
        <taxon>Pseudomonadati</taxon>
        <taxon>Balneolota</taxon>
        <taxon>Balneolia</taxon>
        <taxon>Balneolales</taxon>
        <taxon>Balneolaceae</taxon>
        <taxon>Fodinibius</taxon>
    </lineage>
</organism>